<dbReference type="PANTHER" id="PTHR46663">
    <property type="entry name" value="DIGUANYLATE CYCLASE DGCT-RELATED"/>
    <property type="match status" value="1"/>
</dbReference>
<proteinExistence type="predicted"/>
<evidence type="ECO:0000256" key="1">
    <source>
        <dbReference type="SAM" id="MobiDB-lite"/>
    </source>
</evidence>
<dbReference type="Gene3D" id="3.30.70.270">
    <property type="match status" value="1"/>
</dbReference>
<dbReference type="InterPro" id="IPR043128">
    <property type="entry name" value="Rev_trsase/Diguanyl_cyclase"/>
</dbReference>
<accession>A0A0J1HIC3</accession>
<dbReference type="InterPro" id="IPR000160">
    <property type="entry name" value="GGDEF_dom"/>
</dbReference>
<organism evidence="4 5">
    <name type="scientific">Photobacterium ganghwense</name>
    <dbReference type="NCBI Taxonomy" id="320778"/>
    <lineage>
        <taxon>Bacteria</taxon>
        <taxon>Pseudomonadati</taxon>
        <taxon>Pseudomonadota</taxon>
        <taxon>Gammaproteobacteria</taxon>
        <taxon>Vibrionales</taxon>
        <taxon>Vibrionaceae</taxon>
        <taxon>Photobacterium</taxon>
    </lineage>
</organism>
<sequence>MRQNKTRKALIIITPLLVLSILVAVSALKRHSDIISSSQHEANWYILQLTKEYAEFNYQLRSYQGNLSDYNDMMLQYEILWSRFKTILSNSAIIHLHLYEGALEQIQQHFDLIKAFEPRLVSLAHDPDPQIIHELVDTSRNQYENLVLFVNNKFRLTSGDLKRRVEATEKIEIIIHFMLVVTLILGGALFYTLVSESRLMRRLAMYDSLTGVHNRLWLNQKLDQLTENNEPFRFYLIDLDGFKQINDTLGHQAGDELLVEVAKRLSCLNAAHYRVARMGGDEFAIIEKLQADPVSSLDDVLMDAFKAPAYYAKEFHAISASIGASEFPKHAKTVSHLLQQADFAMYEVKQQGKNGMIHYSTRQAEAAENSPMKTQTLAQELIPPANLPAK</sequence>
<feature type="region of interest" description="Disordered" evidence="1">
    <location>
        <begin position="367"/>
        <end position="390"/>
    </location>
</feature>
<keyword evidence="2" id="KW-1133">Transmembrane helix</keyword>
<dbReference type="PATRIC" id="fig|320778.3.peg.185"/>
<protein>
    <recommendedName>
        <fullName evidence="3">GGDEF domain-containing protein</fullName>
    </recommendedName>
</protein>
<dbReference type="NCBIfam" id="TIGR00254">
    <property type="entry name" value="GGDEF"/>
    <property type="match status" value="1"/>
</dbReference>
<dbReference type="InterPro" id="IPR052163">
    <property type="entry name" value="DGC-Regulatory_Protein"/>
</dbReference>
<dbReference type="PROSITE" id="PS50887">
    <property type="entry name" value="GGDEF"/>
    <property type="match status" value="1"/>
</dbReference>
<dbReference type="OrthoDB" id="5623595at2"/>
<reference evidence="4 5" key="1">
    <citation type="submission" date="2015-05" db="EMBL/GenBank/DDBJ databases">
        <title>Photobacterium galathea sp. nov.</title>
        <authorList>
            <person name="Machado H."/>
            <person name="Gram L."/>
        </authorList>
    </citation>
    <scope>NUCLEOTIDE SEQUENCE [LARGE SCALE GENOMIC DNA]</scope>
    <source>
        <strain evidence="4 5">DSM 22954</strain>
    </source>
</reference>
<feature type="domain" description="GGDEF" evidence="3">
    <location>
        <begin position="230"/>
        <end position="361"/>
    </location>
</feature>
<gene>
    <name evidence="4" type="ORF">ABT57_00900</name>
</gene>
<dbReference type="AlphaFoldDB" id="A0A0J1HIC3"/>
<dbReference type="RefSeq" id="WP_047883304.1">
    <property type="nucleotide sequence ID" value="NZ_CP071325.1"/>
</dbReference>
<evidence type="ECO:0000313" key="4">
    <source>
        <dbReference type="EMBL" id="KLV11345.1"/>
    </source>
</evidence>
<evidence type="ECO:0000256" key="2">
    <source>
        <dbReference type="SAM" id="Phobius"/>
    </source>
</evidence>
<dbReference type="SMART" id="SM00267">
    <property type="entry name" value="GGDEF"/>
    <property type="match status" value="1"/>
</dbReference>
<keyword evidence="2" id="KW-0472">Membrane</keyword>
<feature type="transmembrane region" description="Helical" evidence="2">
    <location>
        <begin position="173"/>
        <end position="194"/>
    </location>
</feature>
<dbReference type="Pfam" id="PF00990">
    <property type="entry name" value="GGDEF"/>
    <property type="match status" value="1"/>
</dbReference>
<evidence type="ECO:0000313" key="5">
    <source>
        <dbReference type="Proteomes" id="UP000035909"/>
    </source>
</evidence>
<dbReference type="EMBL" id="LDOU01000002">
    <property type="protein sequence ID" value="KLV11345.1"/>
    <property type="molecule type" value="Genomic_DNA"/>
</dbReference>
<dbReference type="InterPro" id="IPR029787">
    <property type="entry name" value="Nucleotide_cyclase"/>
</dbReference>
<comment type="caution">
    <text evidence="4">The sequence shown here is derived from an EMBL/GenBank/DDBJ whole genome shotgun (WGS) entry which is preliminary data.</text>
</comment>
<keyword evidence="5" id="KW-1185">Reference proteome</keyword>
<dbReference type="SUPFAM" id="SSF55073">
    <property type="entry name" value="Nucleotide cyclase"/>
    <property type="match status" value="1"/>
</dbReference>
<dbReference type="CDD" id="cd01949">
    <property type="entry name" value="GGDEF"/>
    <property type="match status" value="1"/>
</dbReference>
<dbReference type="STRING" id="320778.ABT57_00900"/>
<evidence type="ECO:0000259" key="3">
    <source>
        <dbReference type="PROSITE" id="PS50887"/>
    </source>
</evidence>
<dbReference type="Proteomes" id="UP000035909">
    <property type="component" value="Unassembled WGS sequence"/>
</dbReference>
<name>A0A0J1HIC3_9GAMM</name>
<keyword evidence="2" id="KW-0812">Transmembrane</keyword>
<dbReference type="PANTHER" id="PTHR46663:SF2">
    <property type="entry name" value="GGDEF DOMAIN-CONTAINING PROTEIN"/>
    <property type="match status" value="1"/>
</dbReference>